<evidence type="ECO:0000259" key="2">
    <source>
        <dbReference type="SMART" id="SM00382"/>
    </source>
</evidence>
<dbReference type="SMART" id="SM00382">
    <property type="entry name" value="AAA"/>
    <property type="match status" value="1"/>
</dbReference>
<dbReference type="Gene3D" id="3.40.50.300">
    <property type="entry name" value="P-loop containing nucleotide triphosphate hydrolases"/>
    <property type="match status" value="1"/>
</dbReference>
<dbReference type="OrthoDB" id="9781481at2"/>
<dbReference type="AlphaFoldDB" id="A0A173LHK4"/>
<keyword evidence="4" id="KW-1185">Reference proteome</keyword>
<dbReference type="Proteomes" id="UP000186104">
    <property type="component" value="Chromosome"/>
</dbReference>
<dbReference type="Pfam" id="PF07728">
    <property type="entry name" value="AAA_5"/>
    <property type="match status" value="1"/>
</dbReference>
<dbReference type="GO" id="GO:0005524">
    <property type="term" value="F:ATP binding"/>
    <property type="evidence" value="ECO:0007669"/>
    <property type="project" value="InterPro"/>
</dbReference>
<feature type="compositionally biased region" description="Polar residues" evidence="1">
    <location>
        <begin position="1"/>
        <end position="10"/>
    </location>
</feature>
<dbReference type="RefSeq" id="WP_082908332.1">
    <property type="nucleotide sequence ID" value="NZ_CP015961.1"/>
</dbReference>
<name>A0A173LHK4_9ACTN</name>
<dbReference type="InterPro" id="IPR011704">
    <property type="entry name" value="ATPase_dyneun-rel_AAA"/>
</dbReference>
<feature type="domain" description="AAA+ ATPase" evidence="2">
    <location>
        <begin position="331"/>
        <end position="495"/>
    </location>
</feature>
<dbReference type="InterPro" id="IPR027417">
    <property type="entry name" value="P-loop_NTPase"/>
</dbReference>
<evidence type="ECO:0000313" key="4">
    <source>
        <dbReference type="Proteomes" id="UP000186104"/>
    </source>
</evidence>
<dbReference type="STRING" id="499555.BJL86_0560"/>
<dbReference type="PANTHER" id="PTHR37291:SF1">
    <property type="entry name" value="TYPE IV METHYL-DIRECTED RESTRICTION ENZYME ECOKMCRB SUBUNIT"/>
    <property type="match status" value="1"/>
</dbReference>
<dbReference type="PANTHER" id="PTHR37291">
    <property type="entry name" value="5-METHYLCYTOSINE-SPECIFIC RESTRICTION ENZYME B"/>
    <property type="match status" value="1"/>
</dbReference>
<evidence type="ECO:0000313" key="3">
    <source>
        <dbReference type="EMBL" id="ANI91363.1"/>
    </source>
</evidence>
<feature type="region of interest" description="Disordered" evidence="1">
    <location>
        <begin position="1"/>
        <end position="26"/>
    </location>
</feature>
<organism evidence="3 4">
    <name type="scientific">Dietzia timorensis</name>
    <dbReference type="NCBI Taxonomy" id="499555"/>
    <lineage>
        <taxon>Bacteria</taxon>
        <taxon>Bacillati</taxon>
        <taxon>Actinomycetota</taxon>
        <taxon>Actinomycetes</taxon>
        <taxon>Mycobacteriales</taxon>
        <taxon>Dietziaceae</taxon>
        <taxon>Dietzia</taxon>
    </lineage>
</organism>
<protein>
    <submittedName>
        <fullName evidence="3">5-methylcytosine-specific restriction enzyme B</fullName>
    </submittedName>
</protein>
<sequence length="585" mass="65972">MTQDPTNANDVVQAEDGTTDSNPTDNTYYWYQSRDHSFTPSGVQLFQIACKYDGVELSTAKSQIDRDYNLLTGATSQNRHGGKFATAVLAYKEVGWIDTSSGTVRITDAGKQAEVLLSKVPDFLRVVPYFLVDLLADYQINHPGYPKVKNQALAEARGKSDIFPYWTIWKIMHDCDWRITTEELQRFVFKLKTADQIPNTVIQIKRFREDSHLSTAELDAKYPTPLTSTAAKEPKYWMGKAGAAIGDQPSLLSKPSYNEWEVSEAFRPFISHVVSTTPNFIDYVDEHSWALKHGEARRLLPDSNEEPYPSNELDETSTNTVQEVLELIYDGVRSILLSGPPGTGKSFIARRAVAELSESFNVKSLKVQFHPSFGYEDFVEGYVPTMTEDSHVPTFELQPKILKHAVRMCAEADYVVILIDELSRGDVGRIFGEAITYLEEDYRGEEFTLASGNSLTVPHNLIILATLNPFDRSVVSLDVALIRRFFTIPVRPNGEALQNFLVRGGLSNHVQNSIRSFFERAQEILPEGGLGHAHFKGADSRESLRRIWDYRLEPIISRQLAHKKADTDELRALFDQALIQSETTN</sequence>
<gene>
    <name evidence="3" type="ORF">BJL86_0560</name>
</gene>
<proteinExistence type="predicted"/>
<dbReference type="InterPro" id="IPR003593">
    <property type="entry name" value="AAA+_ATPase"/>
</dbReference>
<accession>A0A173LHK4</accession>
<dbReference type="EMBL" id="CP015961">
    <property type="protein sequence ID" value="ANI91363.1"/>
    <property type="molecule type" value="Genomic_DNA"/>
</dbReference>
<dbReference type="InterPro" id="IPR052934">
    <property type="entry name" value="Methyl-DNA_Rec/Restrict_Enz"/>
</dbReference>
<dbReference type="GO" id="GO:0016887">
    <property type="term" value="F:ATP hydrolysis activity"/>
    <property type="evidence" value="ECO:0007669"/>
    <property type="project" value="InterPro"/>
</dbReference>
<reference evidence="3 4" key="1">
    <citation type="submission" date="2016-06" db="EMBL/GenBank/DDBJ databases">
        <title>Complete genome sequence of a saline-alkali tolerant type strain Dietzia timorensis ID05-A0528T.</title>
        <authorList>
            <person name="Wu X."/>
        </authorList>
    </citation>
    <scope>NUCLEOTIDE SEQUENCE [LARGE SCALE GENOMIC DNA]</scope>
    <source>
        <strain evidence="3 4">ID05-A0528</strain>
    </source>
</reference>
<evidence type="ECO:0000256" key="1">
    <source>
        <dbReference type="SAM" id="MobiDB-lite"/>
    </source>
</evidence>
<dbReference type="CDD" id="cd00009">
    <property type="entry name" value="AAA"/>
    <property type="match status" value="1"/>
</dbReference>
<dbReference type="SUPFAM" id="SSF52540">
    <property type="entry name" value="P-loop containing nucleoside triphosphate hydrolases"/>
    <property type="match status" value="1"/>
</dbReference>
<dbReference type="KEGG" id="dtm:BJL86_0560"/>